<comment type="caution">
    <text evidence="1">The sequence shown here is derived from an EMBL/GenBank/DDBJ whole genome shotgun (WGS) entry which is preliminary data.</text>
</comment>
<protein>
    <submittedName>
        <fullName evidence="1">Uncharacterized protein</fullName>
    </submittedName>
</protein>
<accession>A0A699SVZ7</accession>
<dbReference type="EMBL" id="BKCJ011187770">
    <property type="protein sequence ID" value="GFD00885.1"/>
    <property type="molecule type" value="Genomic_DNA"/>
</dbReference>
<gene>
    <name evidence="1" type="ORF">Tci_872785</name>
    <name evidence="2" type="ORF">Tci_872854</name>
</gene>
<evidence type="ECO:0000313" key="1">
    <source>
        <dbReference type="EMBL" id="GFD00816.1"/>
    </source>
</evidence>
<reference evidence="1" key="1">
    <citation type="journal article" date="2019" name="Sci. Rep.">
        <title>Draft genome of Tanacetum cinerariifolium, the natural source of mosquito coil.</title>
        <authorList>
            <person name="Yamashiro T."/>
            <person name="Shiraishi A."/>
            <person name="Satake H."/>
            <person name="Nakayama K."/>
        </authorList>
    </citation>
    <scope>NUCLEOTIDE SEQUENCE</scope>
</reference>
<name>A0A699SVZ7_TANCI</name>
<organism evidence="1">
    <name type="scientific">Tanacetum cinerariifolium</name>
    <name type="common">Dalmatian daisy</name>
    <name type="synonym">Chrysanthemum cinerariifolium</name>
    <dbReference type="NCBI Taxonomy" id="118510"/>
    <lineage>
        <taxon>Eukaryota</taxon>
        <taxon>Viridiplantae</taxon>
        <taxon>Streptophyta</taxon>
        <taxon>Embryophyta</taxon>
        <taxon>Tracheophyta</taxon>
        <taxon>Spermatophyta</taxon>
        <taxon>Magnoliopsida</taxon>
        <taxon>eudicotyledons</taxon>
        <taxon>Gunneridae</taxon>
        <taxon>Pentapetalae</taxon>
        <taxon>asterids</taxon>
        <taxon>campanulids</taxon>
        <taxon>Asterales</taxon>
        <taxon>Asteraceae</taxon>
        <taxon>Asteroideae</taxon>
        <taxon>Anthemideae</taxon>
        <taxon>Anthemidinae</taxon>
        <taxon>Tanacetum</taxon>
    </lineage>
</organism>
<sequence>QVVAAAGGSGVEAAGLLKRWLRRGNAGDGRWQRGHCGGGGCHGWRLP</sequence>
<feature type="non-terminal residue" evidence="1">
    <location>
        <position position="1"/>
    </location>
</feature>
<dbReference type="EMBL" id="BKCJ011187308">
    <property type="protein sequence ID" value="GFD00816.1"/>
    <property type="molecule type" value="Genomic_DNA"/>
</dbReference>
<dbReference type="AlphaFoldDB" id="A0A699SVZ7"/>
<proteinExistence type="predicted"/>
<evidence type="ECO:0000313" key="2">
    <source>
        <dbReference type="EMBL" id="GFD00885.1"/>
    </source>
</evidence>